<feature type="domain" description="AB hydrolase-1" evidence="4">
    <location>
        <begin position="73"/>
        <end position="349"/>
    </location>
</feature>
<evidence type="ECO:0000256" key="2">
    <source>
        <dbReference type="ARBA" id="ARBA00038334"/>
    </source>
</evidence>
<proteinExistence type="inferred from homology"/>
<name>A0AAD4LU95_9AGAM</name>
<comment type="caution">
    <text evidence="5">The sequence shown here is derived from an EMBL/GenBank/DDBJ whole genome shotgun (WGS) entry which is preliminary data.</text>
</comment>
<sequence>MRLLFSLFASGLLPLLFANTVILSSARHTRDLAFDALAFRRQVVTCPAVNRALNQTVDIHLRYVDINPSSKRTLLLLHGWPSLWASWKYQIQEFQSDYRLIVPDIRGFGASTHPGDVQSSGSFPDLVGDLMCILRQAGVSQAVVIGHDWGSQLAYEAARERPDVFTAVVGISIPYLPSAGPPVPISSLVQEFPRLAYQVYFAEHTSAAIAELSADIRRSLRATLRTVSSSPPAEFLQSNSSYLAGWGNVTTIPPIPFLSAGEEDYWVGQYSIQNFSYNLEFYTNGNRLESYTFANGQGNATVPQPVLSILPTQDPVADWVLAAEALGSADFLPNLTQVTLPGAHWVQLELPRRVNTVIRNFLSTL</sequence>
<evidence type="ECO:0000256" key="1">
    <source>
        <dbReference type="ARBA" id="ARBA00022801"/>
    </source>
</evidence>
<accession>A0AAD4LU95</accession>
<dbReference type="GO" id="GO:0016787">
    <property type="term" value="F:hydrolase activity"/>
    <property type="evidence" value="ECO:0007669"/>
    <property type="project" value="UniProtKB-KW"/>
</dbReference>
<dbReference type="SUPFAM" id="SSF53474">
    <property type="entry name" value="alpha/beta-Hydrolases"/>
    <property type="match status" value="1"/>
</dbReference>
<dbReference type="EMBL" id="JAKELL010000004">
    <property type="protein sequence ID" value="KAH8999456.1"/>
    <property type="molecule type" value="Genomic_DNA"/>
</dbReference>
<dbReference type="PRINTS" id="PR00412">
    <property type="entry name" value="EPOXHYDRLASE"/>
</dbReference>
<keyword evidence="6" id="KW-1185">Reference proteome</keyword>
<keyword evidence="1" id="KW-0378">Hydrolase</keyword>
<organism evidence="5 6">
    <name type="scientific">Lactarius akahatsu</name>
    <dbReference type="NCBI Taxonomy" id="416441"/>
    <lineage>
        <taxon>Eukaryota</taxon>
        <taxon>Fungi</taxon>
        <taxon>Dikarya</taxon>
        <taxon>Basidiomycota</taxon>
        <taxon>Agaricomycotina</taxon>
        <taxon>Agaricomycetes</taxon>
        <taxon>Russulales</taxon>
        <taxon>Russulaceae</taxon>
        <taxon>Lactarius</taxon>
    </lineage>
</organism>
<protein>
    <submittedName>
        <fullName evidence="5">Alpha/beta-hydrolase</fullName>
    </submittedName>
</protein>
<feature type="chain" id="PRO_5042102904" evidence="3">
    <location>
        <begin position="19"/>
        <end position="365"/>
    </location>
</feature>
<evidence type="ECO:0000313" key="5">
    <source>
        <dbReference type="EMBL" id="KAH8999456.1"/>
    </source>
</evidence>
<evidence type="ECO:0000259" key="4">
    <source>
        <dbReference type="Pfam" id="PF00561"/>
    </source>
</evidence>
<evidence type="ECO:0000256" key="3">
    <source>
        <dbReference type="SAM" id="SignalP"/>
    </source>
</evidence>
<comment type="similarity">
    <text evidence="2">Belongs to the AB hydrolase superfamily. Epoxide hydrolase family.</text>
</comment>
<dbReference type="InterPro" id="IPR000639">
    <property type="entry name" value="Epox_hydrolase-like"/>
</dbReference>
<dbReference type="InterPro" id="IPR029058">
    <property type="entry name" value="AB_hydrolase_fold"/>
</dbReference>
<keyword evidence="3" id="KW-0732">Signal</keyword>
<feature type="signal peptide" evidence="3">
    <location>
        <begin position="1"/>
        <end position="18"/>
    </location>
</feature>
<dbReference type="AlphaFoldDB" id="A0AAD4LU95"/>
<reference evidence="5" key="1">
    <citation type="submission" date="2022-01" db="EMBL/GenBank/DDBJ databases">
        <title>Comparative genomics reveals a dynamic genome evolution in the ectomycorrhizal milk-cap (Lactarius) mushrooms.</title>
        <authorList>
            <consortium name="DOE Joint Genome Institute"/>
            <person name="Lebreton A."/>
            <person name="Tang N."/>
            <person name="Kuo A."/>
            <person name="LaButti K."/>
            <person name="Drula E."/>
            <person name="Barry K."/>
            <person name="Clum A."/>
            <person name="Lipzen A."/>
            <person name="Mousain D."/>
            <person name="Ng V."/>
            <person name="Wang R."/>
            <person name="Wang X."/>
            <person name="Dai Y."/>
            <person name="Henrissat B."/>
            <person name="Grigoriev I.V."/>
            <person name="Guerin-Laguette A."/>
            <person name="Yu F."/>
            <person name="Martin F.M."/>
        </authorList>
    </citation>
    <scope>NUCLEOTIDE SEQUENCE</scope>
    <source>
        <strain evidence="5">QP</strain>
    </source>
</reference>
<evidence type="ECO:0000313" key="6">
    <source>
        <dbReference type="Proteomes" id="UP001201163"/>
    </source>
</evidence>
<dbReference type="Pfam" id="PF00561">
    <property type="entry name" value="Abhydrolase_1"/>
    <property type="match status" value="1"/>
</dbReference>
<gene>
    <name evidence="5" type="ORF">EDB92DRAFT_2007838</name>
</gene>
<dbReference type="Gene3D" id="3.40.50.1820">
    <property type="entry name" value="alpha/beta hydrolase"/>
    <property type="match status" value="1"/>
</dbReference>
<dbReference type="InterPro" id="IPR000073">
    <property type="entry name" value="AB_hydrolase_1"/>
</dbReference>
<dbReference type="PANTHER" id="PTHR43329">
    <property type="entry name" value="EPOXIDE HYDROLASE"/>
    <property type="match status" value="1"/>
</dbReference>
<dbReference type="Proteomes" id="UP001201163">
    <property type="component" value="Unassembled WGS sequence"/>
</dbReference>